<feature type="compositionally biased region" description="Basic and acidic residues" evidence="1">
    <location>
        <begin position="45"/>
        <end position="54"/>
    </location>
</feature>
<proteinExistence type="predicted"/>
<protein>
    <submittedName>
        <fullName evidence="2">Uncharacterized protein</fullName>
    </submittedName>
</protein>
<dbReference type="GeneID" id="96009783"/>
<evidence type="ECO:0000313" key="3">
    <source>
        <dbReference type="Proteomes" id="UP000803884"/>
    </source>
</evidence>
<evidence type="ECO:0000256" key="1">
    <source>
        <dbReference type="SAM" id="MobiDB-lite"/>
    </source>
</evidence>
<dbReference type="RefSeq" id="XP_069225886.1">
    <property type="nucleotide sequence ID" value="XM_069376945.1"/>
</dbReference>
<feature type="region of interest" description="Disordered" evidence="1">
    <location>
        <begin position="1"/>
        <end position="81"/>
    </location>
</feature>
<keyword evidence="3" id="KW-1185">Reference proteome</keyword>
<dbReference type="Proteomes" id="UP000803884">
    <property type="component" value="Unassembled WGS sequence"/>
</dbReference>
<gene>
    <name evidence="2" type="ORF">WHR41_08341</name>
</gene>
<comment type="caution">
    <text evidence="2">The sequence shown here is derived from an EMBL/GenBank/DDBJ whole genome shotgun (WGS) entry which is preliminary data.</text>
</comment>
<sequence length="121" mass="13393">MEMEIDPEIAAAMGFSSFGGPSKKRKLDADEAVTRANQNPSAMEEPQHNTESDSHGPISDATRQRAEGLGPTRDNITLADESTMSLQALRRGVRNERGDVAYFLPSFLEDPWEKLKSKKTK</sequence>
<dbReference type="AlphaFoldDB" id="A0AB34KD26"/>
<evidence type="ECO:0000313" key="2">
    <source>
        <dbReference type="EMBL" id="KAL1582779.1"/>
    </source>
</evidence>
<name>A0AB34KD26_9PEZI</name>
<dbReference type="EMBL" id="JAAQHG020000044">
    <property type="protein sequence ID" value="KAL1582779.1"/>
    <property type="molecule type" value="Genomic_DNA"/>
</dbReference>
<reference evidence="2 3" key="1">
    <citation type="journal article" date="2020" name="Microbiol. Resour. Announc.">
        <title>Draft Genome Sequence of a Cladosporium Species Isolated from the Mesophotic Ascidian Didemnum maculosum.</title>
        <authorList>
            <person name="Gioti A."/>
            <person name="Siaperas R."/>
            <person name="Nikolaivits E."/>
            <person name="Le Goff G."/>
            <person name="Ouazzani J."/>
            <person name="Kotoulas G."/>
            <person name="Topakas E."/>
        </authorList>
    </citation>
    <scope>NUCLEOTIDE SEQUENCE [LARGE SCALE GENOMIC DNA]</scope>
    <source>
        <strain evidence="2 3">TM138-S3</strain>
    </source>
</reference>
<organism evidence="2 3">
    <name type="scientific">Cladosporium halotolerans</name>
    <dbReference type="NCBI Taxonomy" id="1052096"/>
    <lineage>
        <taxon>Eukaryota</taxon>
        <taxon>Fungi</taxon>
        <taxon>Dikarya</taxon>
        <taxon>Ascomycota</taxon>
        <taxon>Pezizomycotina</taxon>
        <taxon>Dothideomycetes</taxon>
        <taxon>Dothideomycetidae</taxon>
        <taxon>Cladosporiales</taxon>
        <taxon>Cladosporiaceae</taxon>
        <taxon>Cladosporium</taxon>
    </lineage>
</organism>
<accession>A0AB34KD26</accession>